<dbReference type="Gene3D" id="2.60.40.10">
    <property type="entry name" value="Immunoglobulins"/>
    <property type="match status" value="1"/>
</dbReference>
<comment type="caution">
    <text evidence="9">The sequence shown here is derived from an EMBL/GenBank/DDBJ whole genome shotgun (WGS) entry which is preliminary data.</text>
</comment>
<keyword evidence="10" id="KW-1185">Reference proteome</keyword>
<dbReference type="Gene3D" id="3.30.200.20">
    <property type="entry name" value="Phosphorylase Kinase, domain 1"/>
    <property type="match status" value="1"/>
</dbReference>
<dbReference type="PROSITE" id="PS00108">
    <property type="entry name" value="PROTEIN_KINASE_ST"/>
    <property type="match status" value="1"/>
</dbReference>
<dbReference type="SUPFAM" id="SSF56112">
    <property type="entry name" value="Protein kinase-like (PK-like)"/>
    <property type="match status" value="1"/>
</dbReference>
<dbReference type="Proteomes" id="UP001231189">
    <property type="component" value="Unassembled WGS sequence"/>
</dbReference>
<protein>
    <recommendedName>
        <fullName evidence="8">Protein kinase domain-containing protein</fullName>
    </recommendedName>
</protein>
<evidence type="ECO:0000256" key="6">
    <source>
        <dbReference type="RuleBase" id="RU000304"/>
    </source>
</evidence>
<evidence type="ECO:0000256" key="1">
    <source>
        <dbReference type="ARBA" id="ARBA00022679"/>
    </source>
</evidence>
<evidence type="ECO:0000256" key="2">
    <source>
        <dbReference type="ARBA" id="ARBA00022741"/>
    </source>
</evidence>
<organism evidence="9 10">
    <name type="scientific">Lolium multiflorum</name>
    <name type="common">Italian ryegrass</name>
    <name type="synonym">Lolium perenne subsp. multiflorum</name>
    <dbReference type="NCBI Taxonomy" id="4521"/>
    <lineage>
        <taxon>Eukaryota</taxon>
        <taxon>Viridiplantae</taxon>
        <taxon>Streptophyta</taxon>
        <taxon>Embryophyta</taxon>
        <taxon>Tracheophyta</taxon>
        <taxon>Spermatophyta</taxon>
        <taxon>Magnoliopsida</taxon>
        <taxon>Liliopsida</taxon>
        <taxon>Poales</taxon>
        <taxon>Poaceae</taxon>
        <taxon>BOP clade</taxon>
        <taxon>Pooideae</taxon>
        <taxon>Poodae</taxon>
        <taxon>Poeae</taxon>
        <taxon>Poeae Chloroplast Group 2 (Poeae type)</taxon>
        <taxon>Loliodinae</taxon>
        <taxon>Loliinae</taxon>
        <taxon>Lolium</taxon>
    </lineage>
</organism>
<dbReference type="PANTHER" id="PTHR45707">
    <property type="entry name" value="C2 CALCIUM/LIPID-BINDING PLANT PHOSPHORIBOSYLTRANSFERASE FAMILY PROTEIN"/>
    <property type="match status" value="1"/>
</dbReference>
<proteinExistence type="inferred from homology"/>
<evidence type="ECO:0000256" key="7">
    <source>
        <dbReference type="SAM" id="MobiDB-lite"/>
    </source>
</evidence>
<dbReference type="PROSITE" id="PS00107">
    <property type="entry name" value="PROTEIN_KINASE_ATP"/>
    <property type="match status" value="1"/>
</dbReference>
<evidence type="ECO:0000256" key="4">
    <source>
        <dbReference type="ARBA" id="ARBA00022840"/>
    </source>
</evidence>
<keyword evidence="2 5" id="KW-0547">Nucleotide-binding</keyword>
<dbReference type="Gene3D" id="1.10.510.10">
    <property type="entry name" value="Transferase(Phosphotransferase) domain 1"/>
    <property type="match status" value="1"/>
</dbReference>
<evidence type="ECO:0000313" key="10">
    <source>
        <dbReference type="Proteomes" id="UP001231189"/>
    </source>
</evidence>
<dbReference type="FunFam" id="1.10.510.10:FF:000870">
    <property type="entry name" value="OSJNBa0016N04.16-like protein"/>
    <property type="match status" value="1"/>
</dbReference>
<sequence length="496" mass="56458">MTSLHDELEKKLQDPNATPMFLQLEFLKAITCDFSTESELGRGGYGVVYKGVLQSGKVIAVKKLLETLLKHEAFQNEISFLMGIKHQNVVQFVGYCAESKWEAIEQPSGSGRHILAEIQKRLLCFEYVSNKSLDKHIADRSLDLEWNIRYKIIVGICNGLHFLHEECRIIHLDLKPENILMDSNMKPKIADFGLSRLFGEQQSKVFTDNRAGMRGYMAPEYINQGLITKNADIFSLGVIIIEIVTGRRDYPYFQLDSPESTATSCQHFTEEVLGSWRYKFESSVKYISMEKCSHQVKECITIALKCVDPVMEKRPTLKNVIQVLNAVDQMEASKELPSEMQCMDKSQVLDTNASNELILHSITEDMSNIRTGDTVGKVKKSQECLLPTPLWTSSTSSQNHQEAVKESSEPQQSSDKTSELIPDSSMILDIHPLELCFFYEPDKLITCSLDITNNTAEKMAFLLKKKSSEERCFLSRWPTFGFLLCLLPSVRRYRRG</sequence>
<dbReference type="EMBL" id="JAUUTY010000007">
    <property type="protein sequence ID" value="KAK1613209.1"/>
    <property type="molecule type" value="Genomic_DNA"/>
</dbReference>
<comment type="similarity">
    <text evidence="6">Belongs to the protein kinase superfamily.</text>
</comment>
<accession>A0AAD8R4E6</accession>
<dbReference type="Pfam" id="PF00069">
    <property type="entry name" value="Pkinase"/>
    <property type="match status" value="1"/>
</dbReference>
<dbReference type="FunFam" id="3.30.200.20:FF:000465">
    <property type="entry name" value="Cysteine-rich receptor-like protein kinase 6"/>
    <property type="match status" value="1"/>
</dbReference>
<feature type="binding site" evidence="5">
    <location>
        <position position="63"/>
    </location>
    <ligand>
        <name>ATP</name>
        <dbReference type="ChEBI" id="CHEBI:30616"/>
    </ligand>
</feature>
<feature type="domain" description="Protein kinase" evidence="8">
    <location>
        <begin position="34"/>
        <end position="327"/>
    </location>
</feature>
<keyword evidence="1" id="KW-0808">Transferase</keyword>
<dbReference type="GO" id="GO:0005524">
    <property type="term" value="F:ATP binding"/>
    <property type="evidence" value="ECO:0007669"/>
    <property type="project" value="UniProtKB-UniRule"/>
</dbReference>
<dbReference type="InterPro" id="IPR017441">
    <property type="entry name" value="Protein_kinase_ATP_BS"/>
</dbReference>
<dbReference type="InterPro" id="IPR008962">
    <property type="entry name" value="PapD-like_sf"/>
</dbReference>
<evidence type="ECO:0000256" key="5">
    <source>
        <dbReference type="PROSITE-ProRule" id="PRU10141"/>
    </source>
</evidence>
<name>A0AAD8R4E6_LOLMU</name>
<dbReference type="PROSITE" id="PS50011">
    <property type="entry name" value="PROTEIN_KINASE_DOM"/>
    <property type="match status" value="1"/>
</dbReference>
<dbReference type="SMART" id="SM00220">
    <property type="entry name" value="S_TKc"/>
    <property type="match status" value="1"/>
</dbReference>
<dbReference type="InterPro" id="IPR000719">
    <property type="entry name" value="Prot_kinase_dom"/>
</dbReference>
<dbReference type="PANTHER" id="PTHR45707:SF81">
    <property type="entry name" value="PROTEIN KINASE DOMAIN-CONTAINING PROTEIN"/>
    <property type="match status" value="1"/>
</dbReference>
<dbReference type="InterPro" id="IPR013783">
    <property type="entry name" value="Ig-like_fold"/>
</dbReference>
<reference evidence="9" key="1">
    <citation type="submission" date="2023-07" db="EMBL/GenBank/DDBJ databases">
        <title>A chromosome-level genome assembly of Lolium multiflorum.</title>
        <authorList>
            <person name="Chen Y."/>
            <person name="Copetti D."/>
            <person name="Kolliker R."/>
            <person name="Studer B."/>
        </authorList>
    </citation>
    <scope>NUCLEOTIDE SEQUENCE</scope>
    <source>
        <strain evidence="9">02402/16</strain>
        <tissue evidence="9">Leaf</tissue>
    </source>
</reference>
<keyword evidence="4 5" id="KW-0067">ATP-binding</keyword>
<feature type="region of interest" description="Disordered" evidence="7">
    <location>
        <begin position="389"/>
        <end position="419"/>
    </location>
</feature>
<dbReference type="GO" id="GO:0004674">
    <property type="term" value="F:protein serine/threonine kinase activity"/>
    <property type="evidence" value="ECO:0007669"/>
    <property type="project" value="UniProtKB-KW"/>
</dbReference>
<keyword evidence="3" id="KW-0418">Kinase</keyword>
<keyword evidence="6" id="KW-0723">Serine/threonine-protein kinase</keyword>
<evidence type="ECO:0000256" key="3">
    <source>
        <dbReference type="ARBA" id="ARBA00022777"/>
    </source>
</evidence>
<dbReference type="InterPro" id="IPR011009">
    <property type="entry name" value="Kinase-like_dom_sf"/>
</dbReference>
<evidence type="ECO:0000313" key="9">
    <source>
        <dbReference type="EMBL" id="KAK1613209.1"/>
    </source>
</evidence>
<dbReference type="InterPro" id="IPR008271">
    <property type="entry name" value="Ser/Thr_kinase_AS"/>
</dbReference>
<dbReference type="AlphaFoldDB" id="A0AAD8R4E6"/>
<evidence type="ECO:0000259" key="8">
    <source>
        <dbReference type="PROSITE" id="PS50011"/>
    </source>
</evidence>
<dbReference type="SUPFAM" id="SSF49354">
    <property type="entry name" value="PapD-like"/>
    <property type="match status" value="1"/>
</dbReference>
<gene>
    <name evidence="9" type="ORF">QYE76_036882</name>
</gene>